<keyword evidence="4" id="KW-1185">Reference proteome</keyword>
<evidence type="ECO:0000313" key="4">
    <source>
        <dbReference type="Proteomes" id="UP000050514"/>
    </source>
</evidence>
<accession>A0A0P6XJM6</accession>
<feature type="region of interest" description="Disordered" evidence="1">
    <location>
        <begin position="1"/>
        <end position="36"/>
    </location>
</feature>
<evidence type="ECO:0000313" key="3">
    <source>
        <dbReference type="EMBL" id="KPL75965.1"/>
    </source>
</evidence>
<dbReference type="STRING" id="360411.AC812_08375"/>
<keyword evidence="2" id="KW-1133">Transmembrane helix</keyword>
<comment type="caution">
    <text evidence="3">The sequence shown here is derived from an EMBL/GenBank/DDBJ whole genome shotgun (WGS) entry which is preliminary data.</text>
</comment>
<organism evidence="3 4">
    <name type="scientific">Bellilinea caldifistulae</name>
    <dbReference type="NCBI Taxonomy" id="360411"/>
    <lineage>
        <taxon>Bacteria</taxon>
        <taxon>Bacillati</taxon>
        <taxon>Chloroflexota</taxon>
        <taxon>Anaerolineae</taxon>
        <taxon>Anaerolineales</taxon>
        <taxon>Anaerolineaceae</taxon>
        <taxon>Bellilinea</taxon>
    </lineage>
</organism>
<dbReference type="OrthoDB" id="166940at2"/>
<keyword evidence="2" id="KW-0472">Membrane</keyword>
<reference evidence="3 4" key="1">
    <citation type="submission" date="2015-07" db="EMBL/GenBank/DDBJ databases">
        <title>Draft genome of Bellilinea caldifistulae DSM 17877.</title>
        <authorList>
            <person name="Hemp J."/>
            <person name="Ward L.M."/>
            <person name="Pace L.A."/>
            <person name="Fischer W.W."/>
        </authorList>
    </citation>
    <scope>NUCLEOTIDE SEQUENCE [LARGE SCALE GENOMIC DNA]</scope>
    <source>
        <strain evidence="3 4">GOMI-1</strain>
    </source>
</reference>
<proteinExistence type="predicted"/>
<sequence length="70" mass="7734">MSKKQKRRVSSSESISRESPAKSSQAPTGRYSASAEFNPDYTPIIKDLKRIGVLAGSFIALLIVLSFFLR</sequence>
<dbReference type="RefSeq" id="WP_061918426.1">
    <property type="nucleotide sequence ID" value="NZ_DF967971.1"/>
</dbReference>
<evidence type="ECO:0000256" key="1">
    <source>
        <dbReference type="SAM" id="MobiDB-lite"/>
    </source>
</evidence>
<name>A0A0P6XJM6_9CHLR</name>
<feature type="transmembrane region" description="Helical" evidence="2">
    <location>
        <begin position="51"/>
        <end position="69"/>
    </location>
</feature>
<dbReference type="AlphaFoldDB" id="A0A0P6XJM6"/>
<keyword evidence="2" id="KW-0812">Transmembrane</keyword>
<evidence type="ECO:0000256" key="2">
    <source>
        <dbReference type="SAM" id="Phobius"/>
    </source>
</evidence>
<protein>
    <submittedName>
        <fullName evidence="3">Uncharacterized protein</fullName>
    </submittedName>
</protein>
<dbReference type="Proteomes" id="UP000050514">
    <property type="component" value="Unassembled WGS sequence"/>
</dbReference>
<dbReference type="EMBL" id="LGHJ01000013">
    <property type="protein sequence ID" value="KPL75965.1"/>
    <property type="molecule type" value="Genomic_DNA"/>
</dbReference>
<gene>
    <name evidence="3" type="ORF">AC812_08375</name>
</gene>